<feature type="domain" description="Mycothiol-dependent maleylpyruvate isomerase metal-binding" evidence="1">
    <location>
        <begin position="13"/>
        <end position="159"/>
    </location>
</feature>
<dbReference type="InterPro" id="IPR017517">
    <property type="entry name" value="Maleyloyr_isom"/>
</dbReference>
<dbReference type="EMBL" id="AP027081">
    <property type="protein sequence ID" value="BDU78584.1"/>
    <property type="molecule type" value="Genomic_DNA"/>
</dbReference>
<dbReference type="Pfam" id="PF11716">
    <property type="entry name" value="MDMPI_N"/>
    <property type="match status" value="1"/>
</dbReference>
<name>A0AA48GYG1_9BACT</name>
<evidence type="ECO:0000313" key="3">
    <source>
        <dbReference type="Proteomes" id="UP001228113"/>
    </source>
</evidence>
<organism evidence="2 3">
    <name type="scientific">Mesoterricola sediminis</name>
    <dbReference type="NCBI Taxonomy" id="2927980"/>
    <lineage>
        <taxon>Bacteria</taxon>
        <taxon>Pseudomonadati</taxon>
        <taxon>Acidobacteriota</taxon>
        <taxon>Holophagae</taxon>
        <taxon>Holophagales</taxon>
        <taxon>Holophagaceae</taxon>
        <taxon>Mesoterricola</taxon>
    </lineage>
</organism>
<dbReference type="KEGG" id="msea:METESE_35420"/>
<sequence>MASLPPTLTAHLFRPLHDQLMDVLGALPAEAWRRPTVCGPWTVKDLAAHMLDTQLRLLSHGRDAEPLPPPDRPIAGYGDLVAFLDGLNAAWVDVARRLSPRVILDLLAAVGPQLADHLQAQDPEGPALFPVAWAGETASAAWFDMGRNYTEYWLHQQQIREAVGAPVLAGRAWLHPVLELFIRALPRTYGPVTAPEGTALAVAITGPAGGTWHLVRAEDGWRLDTEPAGQVRARIELTDDAAWRLFSKGLKGEEARRRVRIDGDAALGAPFLSALAIMG</sequence>
<dbReference type="GO" id="GO:0046872">
    <property type="term" value="F:metal ion binding"/>
    <property type="evidence" value="ECO:0007669"/>
    <property type="project" value="InterPro"/>
</dbReference>
<dbReference type="InterPro" id="IPR024344">
    <property type="entry name" value="MDMPI_metal-binding"/>
</dbReference>
<accession>A0AA48GYG1</accession>
<dbReference type="RefSeq" id="WP_243332726.1">
    <property type="nucleotide sequence ID" value="NZ_AP027081.1"/>
</dbReference>
<dbReference type="Proteomes" id="UP001228113">
    <property type="component" value="Chromosome"/>
</dbReference>
<keyword evidence="3" id="KW-1185">Reference proteome</keyword>
<dbReference type="NCBIfam" id="TIGR03083">
    <property type="entry name" value="maleylpyruvate isomerase family mycothiol-dependent enzyme"/>
    <property type="match status" value="1"/>
</dbReference>
<gene>
    <name evidence="2" type="ORF">METESE_35420</name>
</gene>
<dbReference type="SUPFAM" id="SSF109854">
    <property type="entry name" value="DinB/YfiT-like putative metalloenzymes"/>
    <property type="match status" value="1"/>
</dbReference>
<dbReference type="AlphaFoldDB" id="A0AA48GYG1"/>
<protein>
    <recommendedName>
        <fullName evidence="1">Mycothiol-dependent maleylpyruvate isomerase metal-binding domain-containing protein</fullName>
    </recommendedName>
</protein>
<evidence type="ECO:0000259" key="1">
    <source>
        <dbReference type="Pfam" id="PF11716"/>
    </source>
</evidence>
<reference evidence="2" key="1">
    <citation type="journal article" date="2023" name="Int. J. Syst. Evol. Microbiol.">
        <title>Mesoterricola silvestris gen. nov., sp. nov., Mesoterricola sediminis sp. nov., Geothrix oryzae sp. nov., Geothrix edaphica sp. nov., Geothrix rubra sp. nov., and Geothrix limicola sp. nov., six novel members of Acidobacteriota isolated from soils.</title>
        <authorList>
            <person name="Itoh H."/>
            <person name="Sugisawa Y."/>
            <person name="Mise K."/>
            <person name="Xu Z."/>
            <person name="Kuniyasu M."/>
            <person name="Ushijima N."/>
            <person name="Kawano K."/>
            <person name="Kobayashi E."/>
            <person name="Shiratori Y."/>
            <person name="Masuda Y."/>
            <person name="Senoo K."/>
        </authorList>
    </citation>
    <scope>NUCLEOTIDE SEQUENCE</scope>
    <source>
        <strain evidence="2">W786</strain>
    </source>
</reference>
<proteinExistence type="predicted"/>
<dbReference type="Gene3D" id="1.20.120.450">
    <property type="entry name" value="dinb family like domain"/>
    <property type="match status" value="1"/>
</dbReference>
<dbReference type="InterPro" id="IPR034660">
    <property type="entry name" value="DinB/YfiT-like"/>
</dbReference>
<evidence type="ECO:0000313" key="2">
    <source>
        <dbReference type="EMBL" id="BDU78584.1"/>
    </source>
</evidence>